<evidence type="ECO:0000256" key="3">
    <source>
        <dbReference type="ARBA" id="ARBA00017770"/>
    </source>
</evidence>
<dbReference type="GO" id="GO:0006270">
    <property type="term" value="P:DNA replication initiation"/>
    <property type="evidence" value="ECO:0007669"/>
    <property type="project" value="InterPro"/>
</dbReference>
<keyword evidence="4" id="KW-0235">DNA replication</keyword>
<dbReference type="OrthoDB" id="273123at2759"/>
<dbReference type="InterPro" id="IPR015408">
    <property type="entry name" value="Znf_Mcm10/DnaG"/>
</dbReference>
<evidence type="ECO:0000259" key="10">
    <source>
        <dbReference type="SMART" id="SM01280"/>
    </source>
</evidence>
<evidence type="ECO:0000256" key="6">
    <source>
        <dbReference type="ARBA" id="ARBA00022771"/>
    </source>
</evidence>
<dbReference type="InterPro" id="IPR015411">
    <property type="entry name" value="Rep_factor_Mcm10_C"/>
</dbReference>
<dbReference type="Pfam" id="PF22379">
    <property type="entry name" value="OB_MCM10"/>
    <property type="match status" value="1"/>
</dbReference>
<dbReference type="InterPro" id="IPR012340">
    <property type="entry name" value="NA-bd_OB-fold"/>
</dbReference>
<dbReference type="GO" id="GO:0043596">
    <property type="term" value="C:nuclear replication fork"/>
    <property type="evidence" value="ECO:0007669"/>
    <property type="project" value="TreeGrafter"/>
</dbReference>
<evidence type="ECO:0000256" key="7">
    <source>
        <dbReference type="ARBA" id="ARBA00022833"/>
    </source>
</evidence>
<evidence type="ECO:0000313" key="12">
    <source>
        <dbReference type="Proteomes" id="UP000605970"/>
    </source>
</evidence>
<dbReference type="Proteomes" id="UP000605970">
    <property type="component" value="Unassembled WGS sequence"/>
</dbReference>
<evidence type="ECO:0000256" key="4">
    <source>
        <dbReference type="ARBA" id="ARBA00022705"/>
    </source>
</evidence>
<dbReference type="GO" id="GO:0003697">
    <property type="term" value="F:single-stranded DNA binding"/>
    <property type="evidence" value="ECO:0007669"/>
    <property type="project" value="InterPro"/>
</dbReference>
<dbReference type="InterPro" id="IPR055065">
    <property type="entry name" value="OB_MCM10"/>
</dbReference>
<dbReference type="AlphaFoldDB" id="A0A8S9ZQW9"/>
<feature type="compositionally biased region" description="Polar residues" evidence="9">
    <location>
        <begin position="267"/>
        <end position="276"/>
    </location>
</feature>
<sequence length="550" mass="62604">MFTDMQTDFEHYKNDITSTQSAELFDPLFGIRISNPKITIEMADTFFSGMQKLRLDQLSANRLLSIQKNENEGWLTMAVLVERSGCKKSANGNEYIIWRMSDLRDMNSVFVKVLLFGDCFRQYWKLQPGNSFFLNNPQVCEPSANTSSNNSRQNELTLKLFKPGQLIEVGFCPDLGRCQGRKASDGDQCSNFVNASRSLYCPFHIQQRARLVAAKRGTLNRSSNLPTKEYRLKTKGQSPQKERPPPELVVVKRKPLADENGKKYTMPMSSNPRGLLRNSSLTASSDLLTVDNQIEKMISENPYHSGAKNFKLLRHKFSQPLSNENVDPKTTAVKPKYSASTRSLSSMRDFIRTQHTSSHHAQISTDNNEKLSSTSTAFRNVLNSDELNKLKRAAEIFKTGNKEITNSKRLKLSSPLTTVENQSTKKKGGPFLGGTFTDEELNILLAKKSSYEHEADQDQLDRQNLYFDRREVEEQIETNATSLMEIRGCKVVTCNQCDYTSSSQSTYCKLMGHQIKRHLADKRFFKCMGCQRRITSYERIPMKPCLVNTI</sequence>
<comment type="similarity">
    <text evidence="2">Belongs to the MCM10 family.</text>
</comment>
<dbReference type="Gene3D" id="2.40.50.140">
    <property type="entry name" value="Nucleic acid-binding proteins"/>
    <property type="match status" value="1"/>
</dbReference>
<keyword evidence="5" id="KW-0479">Metal-binding</keyword>
<evidence type="ECO:0000256" key="9">
    <source>
        <dbReference type="SAM" id="MobiDB-lite"/>
    </source>
</evidence>
<reference evidence="11" key="1">
    <citation type="journal article" date="2020" name="Ecol. Evol.">
        <title>Genome structure and content of the rice root-knot nematode (Meloidogyne graminicola).</title>
        <authorList>
            <person name="Phan N.T."/>
            <person name="Danchin E.G.J."/>
            <person name="Klopp C."/>
            <person name="Perfus-Barbeoch L."/>
            <person name="Kozlowski D.K."/>
            <person name="Koutsovoulos G.D."/>
            <person name="Lopez-Roques C."/>
            <person name="Bouchez O."/>
            <person name="Zahm M."/>
            <person name="Besnard G."/>
            <person name="Bellafiore S."/>
        </authorList>
    </citation>
    <scope>NUCLEOTIDE SEQUENCE</scope>
    <source>
        <strain evidence="11">VN-18</strain>
    </source>
</reference>
<dbReference type="SMART" id="SM01280">
    <property type="entry name" value="Mcm10"/>
    <property type="match status" value="1"/>
</dbReference>
<evidence type="ECO:0000256" key="5">
    <source>
        <dbReference type="ARBA" id="ARBA00022723"/>
    </source>
</evidence>
<comment type="subcellular location">
    <subcellularLocation>
        <location evidence="1">Nucleus</location>
    </subcellularLocation>
</comment>
<dbReference type="Pfam" id="PF24863">
    <property type="entry name" value="zf-CCCH_Mcm10"/>
    <property type="match status" value="1"/>
</dbReference>
<keyword evidence="7" id="KW-0862">Zinc</keyword>
<keyword evidence="12" id="KW-1185">Reference proteome</keyword>
<comment type="caution">
    <text evidence="11">The sequence shown here is derived from an EMBL/GenBank/DDBJ whole genome shotgun (WGS) entry which is preliminary data.</text>
</comment>
<gene>
    <name evidence="11" type="ORF">Mgra_00004733</name>
</gene>
<evidence type="ECO:0000313" key="11">
    <source>
        <dbReference type="EMBL" id="KAF7635821.1"/>
    </source>
</evidence>
<evidence type="ECO:0000256" key="8">
    <source>
        <dbReference type="ARBA" id="ARBA00023242"/>
    </source>
</evidence>
<dbReference type="PANTHER" id="PTHR13454">
    <property type="entry name" value="PROTEIN MCM10 HOMOLOG"/>
    <property type="match status" value="1"/>
</dbReference>
<protein>
    <recommendedName>
        <fullName evidence="3">Protein MCM10 homolog</fullName>
    </recommendedName>
</protein>
<proteinExistence type="inferred from homology"/>
<dbReference type="Pfam" id="PF09329">
    <property type="entry name" value="zf-primase"/>
    <property type="match status" value="1"/>
</dbReference>
<name>A0A8S9ZQW9_9BILA</name>
<evidence type="ECO:0000256" key="1">
    <source>
        <dbReference type="ARBA" id="ARBA00004123"/>
    </source>
</evidence>
<evidence type="ECO:0000256" key="2">
    <source>
        <dbReference type="ARBA" id="ARBA00009679"/>
    </source>
</evidence>
<feature type="domain" description="Replication factor Mcm10 C-terminal" evidence="10">
    <location>
        <begin position="317"/>
        <end position="549"/>
    </location>
</feature>
<dbReference type="EMBL" id="JABEBT010000037">
    <property type="protein sequence ID" value="KAF7635821.1"/>
    <property type="molecule type" value="Genomic_DNA"/>
</dbReference>
<keyword evidence="6" id="KW-0863">Zinc-finger</keyword>
<keyword evidence="8" id="KW-0539">Nucleus</keyword>
<feature type="region of interest" description="Disordered" evidence="9">
    <location>
        <begin position="222"/>
        <end position="276"/>
    </location>
</feature>
<accession>A0A8S9ZQW9</accession>
<dbReference type="PANTHER" id="PTHR13454:SF11">
    <property type="entry name" value="PROTEIN MCM10 HOMOLOG"/>
    <property type="match status" value="1"/>
</dbReference>
<dbReference type="GO" id="GO:0003688">
    <property type="term" value="F:DNA replication origin binding"/>
    <property type="evidence" value="ECO:0007669"/>
    <property type="project" value="TreeGrafter"/>
</dbReference>
<organism evidence="11 12">
    <name type="scientific">Meloidogyne graminicola</name>
    <dbReference type="NCBI Taxonomy" id="189291"/>
    <lineage>
        <taxon>Eukaryota</taxon>
        <taxon>Metazoa</taxon>
        <taxon>Ecdysozoa</taxon>
        <taxon>Nematoda</taxon>
        <taxon>Chromadorea</taxon>
        <taxon>Rhabditida</taxon>
        <taxon>Tylenchina</taxon>
        <taxon>Tylenchomorpha</taxon>
        <taxon>Tylenchoidea</taxon>
        <taxon>Meloidogynidae</taxon>
        <taxon>Meloidogyninae</taxon>
        <taxon>Meloidogyne</taxon>
    </lineage>
</organism>
<dbReference type="InterPro" id="IPR040184">
    <property type="entry name" value="Mcm10"/>
</dbReference>
<dbReference type="GO" id="GO:0008270">
    <property type="term" value="F:zinc ion binding"/>
    <property type="evidence" value="ECO:0007669"/>
    <property type="project" value="UniProtKB-KW"/>
</dbReference>